<dbReference type="RefSeq" id="WP_085029631.1">
    <property type="nucleotide sequence ID" value="NZ_CP020772.1"/>
</dbReference>
<proteinExistence type="predicted"/>
<keyword evidence="1" id="KW-1133">Transmembrane helix</keyword>
<feature type="transmembrane region" description="Helical" evidence="1">
    <location>
        <begin position="130"/>
        <end position="155"/>
    </location>
</feature>
<accession>A0A1W5ZV56</accession>
<protein>
    <recommendedName>
        <fullName evidence="4">DUF3267 domain-containing protein</fullName>
    </recommendedName>
</protein>
<keyword evidence="1" id="KW-0812">Transmembrane</keyword>
<dbReference type="InterPro" id="IPR021683">
    <property type="entry name" value="DUF3267"/>
</dbReference>
<sequence length="207" mass="22819">MKIAHGLPDNSKTEQEKLIQQGWNPLKEPDSFLTAVVLSIPLMFLNAWAGVFIIKSVSTLTFAEFGLTKDGFVASIGIIQVILFFLTIVVHELLHLVCIPHFLKSKKTYIGFTFFGGYVSSEEQLSKARFALISLCPFLALSVLLPLGLGMMGWLTPTLKFLIIFNAISSCVDILGLLLVLTQIPKNSVIKNNGTKTFWKAGKGMQV</sequence>
<feature type="transmembrane region" description="Helical" evidence="1">
    <location>
        <begin position="161"/>
        <end position="181"/>
    </location>
</feature>
<dbReference type="EMBL" id="CP020772">
    <property type="protein sequence ID" value="ARI77159.1"/>
    <property type="molecule type" value="Genomic_DNA"/>
</dbReference>
<dbReference type="Proteomes" id="UP000192527">
    <property type="component" value="Chromosome"/>
</dbReference>
<feature type="transmembrane region" description="Helical" evidence="1">
    <location>
        <begin position="74"/>
        <end position="97"/>
    </location>
</feature>
<organism evidence="2 3">
    <name type="scientific">Halobacillus mangrovi</name>
    <dbReference type="NCBI Taxonomy" id="402384"/>
    <lineage>
        <taxon>Bacteria</taxon>
        <taxon>Bacillati</taxon>
        <taxon>Bacillota</taxon>
        <taxon>Bacilli</taxon>
        <taxon>Bacillales</taxon>
        <taxon>Bacillaceae</taxon>
        <taxon>Halobacillus</taxon>
    </lineage>
</organism>
<keyword evidence="1" id="KW-0472">Membrane</keyword>
<evidence type="ECO:0000256" key="1">
    <source>
        <dbReference type="SAM" id="Phobius"/>
    </source>
</evidence>
<feature type="transmembrane region" description="Helical" evidence="1">
    <location>
        <begin position="32"/>
        <end position="54"/>
    </location>
</feature>
<dbReference type="AlphaFoldDB" id="A0A1W5ZV56"/>
<evidence type="ECO:0000313" key="2">
    <source>
        <dbReference type="EMBL" id="ARI77159.1"/>
    </source>
</evidence>
<dbReference type="STRING" id="402384.HM131_10055"/>
<evidence type="ECO:0008006" key="4">
    <source>
        <dbReference type="Google" id="ProtNLM"/>
    </source>
</evidence>
<dbReference type="Pfam" id="PF11667">
    <property type="entry name" value="DUF3267"/>
    <property type="match status" value="1"/>
</dbReference>
<keyword evidence="3" id="KW-1185">Reference proteome</keyword>
<reference evidence="2 3" key="1">
    <citation type="submission" date="2017-04" db="EMBL/GenBank/DDBJ databases">
        <title>The whole genome sequencing and assembly of Halobacillus mangrovi strain.</title>
        <authorList>
            <person name="Lee S.-J."/>
            <person name="Park M.-K."/>
            <person name="Kim J.-Y."/>
            <person name="Lee Y.-J."/>
            <person name="Yi H."/>
            <person name="Bahn Y.-S."/>
            <person name="Kim J.F."/>
            <person name="Lee D.-W."/>
        </authorList>
    </citation>
    <scope>NUCLEOTIDE SEQUENCE [LARGE SCALE GENOMIC DNA]</scope>
    <source>
        <strain evidence="2 3">KTB 131</strain>
    </source>
</reference>
<name>A0A1W5ZV56_9BACI</name>
<gene>
    <name evidence="2" type="ORF">HM131_10055</name>
</gene>
<dbReference type="KEGG" id="hmn:HM131_10055"/>
<evidence type="ECO:0000313" key="3">
    <source>
        <dbReference type="Proteomes" id="UP000192527"/>
    </source>
</evidence>